<accession>A0ABW9AIS8</accession>
<proteinExistence type="predicted"/>
<sequence>MPFILPADWLNWSFGGGLSLILLWLISVPPGGDHIDDITMK</sequence>
<reference evidence="2 3" key="1">
    <citation type="journal article" date="2024" name="Chem. Sci.">
        <title>Discovery of megapolipeptins by genome mining of a Burkholderiales bacteria collection.</title>
        <authorList>
            <person name="Paulo B.S."/>
            <person name="Recchia M.J.J."/>
            <person name="Lee S."/>
            <person name="Fergusson C.H."/>
            <person name="Romanowski S.B."/>
            <person name="Hernandez A."/>
            <person name="Krull N."/>
            <person name="Liu D.Y."/>
            <person name="Cavanagh H."/>
            <person name="Bos A."/>
            <person name="Gray C.A."/>
            <person name="Murphy B.T."/>
            <person name="Linington R.G."/>
            <person name="Eustaquio A.S."/>
        </authorList>
    </citation>
    <scope>NUCLEOTIDE SEQUENCE [LARGE SCALE GENOMIC DNA]</scope>
    <source>
        <strain evidence="2 3">RL17-350-BIC-A</strain>
    </source>
</reference>
<dbReference type="RefSeq" id="WP_408175528.1">
    <property type="nucleotide sequence ID" value="NZ_JAQQEZ010000002.1"/>
</dbReference>
<dbReference type="EMBL" id="JAQQEZ010000002">
    <property type="protein sequence ID" value="MFM0000029.1"/>
    <property type="molecule type" value="Genomic_DNA"/>
</dbReference>
<gene>
    <name evidence="2" type="ORF">PQR57_03250</name>
</gene>
<keyword evidence="1" id="KW-0812">Transmembrane</keyword>
<protein>
    <submittedName>
        <fullName evidence="2">Uncharacterized protein</fullName>
    </submittedName>
</protein>
<keyword evidence="1" id="KW-0472">Membrane</keyword>
<name>A0ABW9AIS8_9BURK</name>
<keyword evidence="3" id="KW-1185">Reference proteome</keyword>
<evidence type="ECO:0000313" key="3">
    <source>
        <dbReference type="Proteomes" id="UP001629230"/>
    </source>
</evidence>
<keyword evidence="1" id="KW-1133">Transmembrane helix</keyword>
<comment type="caution">
    <text evidence="2">The sequence shown here is derived from an EMBL/GenBank/DDBJ whole genome shotgun (WGS) entry which is preliminary data.</text>
</comment>
<dbReference type="Proteomes" id="UP001629230">
    <property type="component" value="Unassembled WGS sequence"/>
</dbReference>
<organism evidence="2 3">
    <name type="scientific">Paraburkholderia dipogonis</name>
    <dbReference type="NCBI Taxonomy" id="1211383"/>
    <lineage>
        <taxon>Bacteria</taxon>
        <taxon>Pseudomonadati</taxon>
        <taxon>Pseudomonadota</taxon>
        <taxon>Betaproteobacteria</taxon>
        <taxon>Burkholderiales</taxon>
        <taxon>Burkholderiaceae</taxon>
        <taxon>Paraburkholderia</taxon>
    </lineage>
</organism>
<evidence type="ECO:0000256" key="1">
    <source>
        <dbReference type="SAM" id="Phobius"/>
    </source>
</evidence>
<evidence type="ECO:0000313" key="2">
    <source>
        <dbReference type="EMBL" id="MFM0000029.1"/>
    </source>
</evidence>
<feature type="transmembrane region" description="Helical" evidence="1">
    <location>
        <begin position="12"/>
        <end position="32"/>
    </location>
</feature>